<dbReference type="EMBL" id="GBRD01013593">
    <property type="protein sequence ID" value="JAG52233.1"/>
    <property type="molecule type" value="Transcribed_RNA"/>
</dbReference>
<dbReference type="InterPro" id="IPR016024">
    <property type="entry name" value="ARM-type_fold"/>
</dbReference>
<evidence type="ECO:0000313" key="1">
    <source>
        <dbReference type="EMBL" id="JAG52233.1"/>
    </source>
</evidence>
<dbReference type="InterPro" id="IPR011989">
    <property type="entry name" value="ARM-like"/>
</dbReference>
<evidence type="ECO:0008006" key="2">
    <source>
        <dbReference type="Google" id="ProtNLM"/>
    </source>
</evidence>
<protein>
    <recommendedName>
        <fullName evidence="2">Armadillo repeat-containing protein 6</fullName>
    </recommendedName>
</protein>
<dbReference type="SUPFAM" id="SSF48371">
    <property type="entry name" value="ARM repeat"/>
    <property type="match status" value="1"/>
</dbReference>
<dbReference type="Gene3D" id="1.25.10.10">
    <property type="entry name" value="Leucine-rich Repeat Variant"/>
    <property type="match status" value="1"/>
</dbReference>
<reference evidence="1" key="1">
    <citation type="submission" date="2014-09" db="EMBL/GenBank/DDBJ databases">
        <authorList>
            <person name="Magalhaes I.L.F."/>
            <person name="Oliveira U."/>
            <person name="Santos F.R."/>
            <person name="Vidigal T.H.D.A."/>
            <person name="Brescovit A.D."/>
            <person name="Santos A.J."/>
        </authorList>
    </citation>
    <scope>NUCLEOTIDE SEQUENCE</scope>
</reference>
<name>A0A0K8SG08_LYGHE</name>
<dbReference type="AlphaFoldDB" id="A0A0K8SG08"/>
<accession>A0A0K8SG08</accession>
<sequence length="330" mass="37220">MERKVNQADFNEVVLENIVEFDMEEAEAIDSAVSQLEAQGVNLQNVIFDKEVIHGVDEISKFHKLYSNVEVIDDEEIEAFLASLDSASTLADKDTKYKLYAGRMDVHSIVINVLKCKMEEPTLVERILRNLTTIVSGYPDLVDESTISFIINLFNKYLSDDCIMLSTANLILKSLTKHENNKQNFFTNEKSRPILKTLIETEKYQLVKIGCDLITCLCQDDDIRVEISAAHTRATSLAEDFLSQCYTKLKSQHDVPLTNAIIRAVTSMSVTNQLVSNLYELDPEFKILIELFNDFRKEVDILHNVTKLLVALSGNDVCKSAMGATYPFGG</sequence>
<proteinExistence type="predicted"/>
<organism evidence="1">
    <name type="scientific">Lygus hesperus</name>
    <name type="common">Western plant bug</name>
    <dbReference type="NCBI Taxonomy" id="30085"/>
    <lineage>
        <taxon>Eukaryota</taxon>
        <taxon>Metazoa</taxon>
        <taxon>Ecdysozoa</taxon>
        <taxon>Arthropoda</taxon>
        <taxon>Hexapoda</taxon>
        <taxon>Insecta</taxon>
        <taxon>Pterygota</taxon>
        <taxon>Neoptera</taxon>
        <taxon>Paraneoptera</taxon>
        <taxon>Hemiptera</taxon>
        <taxon>Heteroptera</taxon>
        <taxon>Panheteroptera</taxon>
        <taxon>Cimicomorpha</taxon>
        <taxon>Miridae</taxon>
        <taxon>Mirini</taxon>
        <taxon>Lygus</taxon>
    </lineage>
</organism>